<keyword evidence="11" id="KW-0808">Transferase</keyword>
<dbReference type="OrthoDB" id="424572at2759"/>
<dbReference type="InterPro" id="IPR051956">
    <property type="entry name" value="eIF2B_epsilon"/>
</dbReference>
<dbReference type="CDD" id="cd04197">
    <property type="entry name" value="eIF-2B_epsilon_N"/>
    <property type="match status" value="1"/>
</dbReference>
<dbReference type="Gene3D" id="1.25.40.180">
    <property type="match status" value="1"/>
</dbReference>
<dbReference type="InterPro" id="IPR016024">
    <property type="entry name" value="ARM-type_fold"/>
</dbReference>
<keyword evidence="3" id="KW-0963">Cytoplasm</keyword>
<dbReference type="InterPro" id="IPR003307">
    <property type="entry name" value="W2_domain"/>
</dbReference>
<comment type="subcellular location">
    <subcellularLocation>
        <location evidence="1">Cytoplasm</location>
        <location evidence="1">Cytosol</location>
    </subcellularLocation>
</comment>
<dbReference type="VEuPathDB" id="FungiDB:YALI0_B15708g"/>
<accession>A0A1H6PHW4</accession>
<dbReference type="SUPFAM" id="SSF51161">
    <property type="entry name" value="Trimeric LpxA-like enzymes"/>
    <property type="match status" value="1"/>
</dbReference>
<dbReference type="GO" id="GO:0005851">
    <property type="term" value="C:eukaryotic translation initiation factor 2B complex"/>
    <property type="evidence" value="ECO:0007669"/>
    <property type="project" value="EnsemblFungi"/>
</dbReference>
<dbReference type="Proteomes" id="UP000256601">
    <property type="component" value="Unassembled WGS sequence"/>
</dbReference>
<reference evidence="11 13" key="2">
    <citation type="submission" date="2018-07" db="EMBL/GenBank/DDBJ databases">
        <title>Draft Genome Assemblies for Five Robust Yarrowia lipolytica Strains Exhibiting High Lipid Production and Pentose Sugar Utilization and Sugar Alcohol Secretion from Undetoxified Lignocellulosic Biomass Hydrolysates.</title>
        <authorList>
            <consortium name="DOE Joint Genome Institute"/>
            <person name="Walker C."/>
            <person name="Ryu S."/>
            <person name="Na H."/>
            <person name="Zane M."/>
            <person name="LaButti K."/>
            <person name="Lipzen A."/>
            <person name="Haridas S."/>
            <person name="Barry K."/>
            <person name="Grigoriev I.V."/>
            <person name="Quarterman J."/>
            <person name="Slininger P."/>
            <person name="Dien B."/>
            <person name="Trinh C.T."/>
        </authorList>
    </citation>
    <scope>NUCLEOTIDE SEQUENCE [LARGE SCALE GENOMIC DNA]</scope>
    <source>
        <strain evidence="11 13">YB392</strain>
    </source>
</reference>
<evidence type="ECO:0000313" key="12">
    <source>
        <dbReference type="Proteomes" id="UP000182444"/>
    </source>
</evidence>
<proteinExistence type="inferred from homology"/>
<sequence length="681" mass="76245">MPPKKKNAKPQKSAIDKDFRLQAVILADSYQARFQPLTKDYPRCLLPLANTPLLEYTFEFLAKAGVCEVFLMCCSHADKIEEYIKTSKWSDSHSPFEIHTKKLTESMSVGDAMRDLDGTGSITSDFLLVSGDVVSNIDFTPVLEQHLQRKQDDKNAMMTMVLRQADAFHRTRSRIEPGLFVLNDKTSECLRYEELSLNNPTGSIDLDGELLNDDATLSIRNDLIDCHIDLCSIDVLAQFTENFDYSTLRSDFVKNILTSEILGKKIYAHIVTDAYAARVRSLQTYSAVTKDIVSRYSYPVVPDSNLMDDQTFSYQMGHIYKEKGVVLAQSCVIGSRSLVGRGTSVGERSMVKDTVIGRDCKISTNVNLVDSFIWSNVIIEDDVTVNGGLVADGAILKKGCSVGPGSIIGHGVTVEEGQKIEGTYLVLDAGESIPFDAIDDDDSDFDTDDEFNANVGSLVYNLKELNLSDTSINDHCYEDDENIRAVAPKKKTRRRLSSTVSNVSDNHEDEFQKEAIASLDRAFQDNHEIDIAALELGTLRMSSNVPYEEVRAASVKAINGYITRVLNMGVTDDHKVPTQKVWGKWAELFEKQVFEPADQIDLLNILLKDCSRRPVGNYILFAAVQSLYDADVLDEHVIVRWWHQQPEDVSPEIASVRTLLGKWVTWLEEAESESEEEDESD</sequence>
<evidence type="ECO:0000256" key="8">
    <source>
        <dbReference type="ARBA" id="ARBA00046432"/>
    </source>
</evidence>
<comment type="subunit">
    <text evidence="8">Component of the translation initiation factor 2B (eIF2B) complex which is a heterodecamer of two sets of five different subunits: alpha, beta, gamma, delta and epsilon. Subunits alpha, beta and delta comprise a regulatory subcomplex and subunits epsilon and gamma comprise a catalytic subcomplex. Within the complex, the hexameric regulatory complex resides at the center, with the two heterodimeric catalytic subcomplexes bound on opposite sides.</text>
</comment>
<dbReference type="OMA" id="LAQSCKI"/>
<dbReference type="RefSeq" id="XP_500943.1">
    <property type="nucleotide sequence ID" value="XM_500943.1"/>
</dbReference>
<dbReference type="SUPFAM" id="SSF53448">
    <property type="entry name" value="Nucleotide-diphospho-sugar transferases"/>
    <property type="match status" value="1"/>
</dbReference>
<dbReference type="AlphaFoldDB" id="A0A1H6PHW4"/>
<dbReference type="Proteomes" id="UP000182444">
    <property type="component" value="Chromosome 1B"/>
</dbReference>
<dbReference type="KEGG" id="yli:2906937"/>
<dbReference type="GeneID" id="2906937"/>
<dbReference type="PANTHER" id="PTHR45887:SF1">
    <property type="entry name" value="TRANSLATION INITIATION FACTOR EIF-2B SUBUNIT EPSILON"/>
    <property type="match status" value="1"/>
</dbReference>
<reference evidence="10 12" key="1">
    <citation type="journal article" date="2016" name="PLoS ONE">
        <title>Sequence Assembly of Yarrowia lipolytica Strain W29/CLIB89 Shows Transposable Element Diversity.</title>
        <authorList>
            <person name="Magnan C."/>
            <person name="Yu J."/>
            <person name="Chang I."/>
            <person name="Jahn E."/>
            <person name="Kanomata Y."/>
            <person name="Wu J."/>
            <person name="Zeller M."/>
            <person name="Oakes M."/>
            <person name="Baldi P."/>
            <person name="Sandmeyer S."/>
        </authorList>
    </citation>
    <scope>NUCLEOTIDE SEQUENCE [LARGE SCALE GENOMIC DNA]</scope>
    <source>
        <strain evidence="10">CLIB89</strain>
        <strain evidence="12">CLIB89(W29)</strain>
    </source>
</reference>
<name>A0A1H6PHW4_YARLL</name>
<dbReference type="InterPro" id="IPR056764">
    <property type="entry name" value="LbH_EIF2B3/5"/>
</dbReference>
<comment type="similarity">
    <text evidence="2">Belongs to the eIF-2B gamma/epsilon subunits family.</text>
</comment>
<dbReference type="eggNOG" id="KOG1461">
    <property type="taxonomic scope" value="Eukaryota"/>
</dbReference>
<dbReference type="Pfam" id="PF02020">
    <property type="entry name" value="W2"/>
    <property type="match status" value="1"/>
</dbReference>
<dbReference type="Gene3D" id="2.160.10.10">
    <property type="entry name" value="Hexapeptide repeat proteins"/>
    <property type="match status" value="1"/>
</dbReference>
<evidence type="ECO:0000256" key="5">
    <source>
        <dbReference type="ARBA" id="ARBA00022917"/>
    </source>
</evidence>
<evidence type="ECO:0000256" key="6">
    <source>
        <dbReference type="ARBA" id="ARBA00044144"/>
    </source>
</evidence>
<protein>
    <recommendedName>
        <fullName evidence="6">Translation initiation factor eIF2B subunit epsilon</fullName>
    </recommendedName>
    <alternativeName>
        <fullName evidence="7">eIF2B GDP-GTP exchange factor subunit epsilon</fullName>
    </alternativeName>
</protein>
<dbReference type="InterPro" id="IPR044123">
    <property type="entry name" value="W2_eIF2B_epsilon"/>
</dbReference>
<evidence type="ECO:0000313" key="11">
    <source>
        <dbReference type="EMBL" id="RDW28408.1"/>
    </source>
</evidence>
<evidence type="ECO:0000256" key="1">
    <source>
        <dbReference type="ARBA" id="ARBA00004514"/>
    </source>
</evidence>
<evidence type="ECO:0000256" key="7">
    <source>
        <dbReference type="ARBA" id="ARBA00044345"/>
    </source>
</evidence>
<dbReference type="GO" id="GO:0006446">
    <property type="term" value="P:regulation of translational initiation"/>
    <property type="evidence" value="ECO:0007669"/>
    <property type="project" value="EnsemblFungi"/>
</dbReference>
<dbReference type="CDD" id="cd05787">
    <property type="entry name" value="LbH_eIF2B_epsilon"/>
    <property type="match status" value="1"/>
</dbReference>
<dbReference type="Pfam" id="PF25084">
    <property type="entry name" value="LbH_EIF2B"/>
    <property type="match status" value="1"/>
</dbReference>
<dbReference type="PROSITE" id="PS51363">
    <property type="entry name" value="W2"/>
    <property type="match status" value="1"/>
</dbReference>
<dbReference type="InterPro" id="IPR005835">
    <property type="entry name" value="NTP_transferase_dom"/>
</dbReference>
<dbReference type="GO" id="GO:0005829">
    <property type="term" value="C:cytosol"/>
    <property type="evidence" value="ECO:0007669"/>
    <property type="project" value="UniProtKB-SubCell"/>
</dbReference>
<dbReference type="GO" id="GO:0003743">
    <property type="term" value="F:translation initiation factor activity"/>
    <property type="evidence" value="ECO:0007669"/>
    <property type="project" value="UniProtKB-KW"/>
</dbReference>
<dbReference type="GO" id="GO:0005085">
    <property type="term" value="F:guanyl-nucleotide exchange factor activity"/>
    <property type="evidence" value="ECO:0007669"/>
    <property type="project" value="EnsemblFungi"/>
</dbReference>
<dbReference type="GO" id="GO:0002183">
    <property type="term" value="P:cytoplasmic translational initiation"/>
    <property type="evidence" value="ECO:0007669"/>
    <property type="project" value="EnsemblFungi"/>
</dbReference>
<dbReference type="InterPro" id="IPR029044">
    <property type="entry name" value="Nucleotide-diphossugar_trans"/>
</dbReference>
<evidence type="ECO:0000259" key="9">
    <source>
        <dbReference type="PROSITE" id="PS51363"/>
    </source>
</evidence>
<dbReference type="FunFam" id="1.25.40.180:FF:000022">
    <property type="entry name" value="Translation initiation factor eIF-2B epsilon subunit"/>
    <property type="match status" value="1"/>
</dbReference>
<dbReference type="GO" id="GO:0016740">
    <property type="term" value="F:transferase activity"/>
    <property type="evidence" value="ECO:0007669"/>
    <property type="project" value="UniProtKB-KW"/>
</dbReference>
<dbReference type="PANTHER" id="PTHR45887">
    <property type="entry name" value="TRANSLATION INITIATION FACTOR EIF-2B SUBUNIT EPSILON"/>
    <property type="match status" value="1"/>
</dbReference>
<evidence type="ECO:0000256" key="3">
    <source>
        <dbReference type="ARBA" id="ARBA00022490"/>
    </source>
</evidence>
<feature type="domain" description="W2" evidence="9">
    <location>
        <begin position="505"/>
        <end position="677"/>
    </location>
</feature>
<evidence type="ECO:0000256" key="4">
    <source>
        <dbReference type="ARBA" id="ARBA00022540"/>
    </source>
</evidence>
<dbReference type="SUPFAM" id="SSF48371">
    <property type="entry name" value="ARM repeat"/>
    <property type="match status" value="1"/>
</dbReference>
<gene>
    <name evidence="11" type="ORF">B0I71DRAFT_127518</name>
    <name evidence="10" type="ORF">YALI1_B20589g</name>
</gene>
<dbReference type="Pfam" id="PF00483">
    <property type="entry name" value="NTP_transferase"/>
    <property type="match status" value="1"/>
</dbReference>
<dbReference type="GO" id="GO:0031369">
    <property type="term" value="F:translation initiation factor binding"/>
    <property type="evidence" value="ECO:0007669"/>
    <property type="project" value="InterPro"/>
</dbReference>
<dbReference type="InterPro" id="IPR011004">
    <property type="entry name" value="Trimer_LpxA-like_sf"/>
</dbReference>
<dbReference type="FunFam" id="3.90.550.10:FF:000066">
    <property type="entry name" value="Translation initiation factor eIF-2B subunit epsilon"/>
    <property type="match status" value="1"/>
</dbReference>
<dbReference type="VEuPathDB" id="FungiDB:YALI1_B20589g"/>
<evidence type="ECO:0000256" key="2">
    <source>
        <dbReference type="ARBA" id="ARBA00007878"/>
    </source>
</evidence>
<dbReference type="EMBL" id="KZ858953">
    <property type="protein sequence ID" value="RDW28408.1"/>
    <property type="molecule type" value="Genomic_DNA"/>
</dbReference>
<dbReference type="SMART" id="SM00515">
    <property type="entry name" value="eIF5C"/>
    <property type="match status" value="1"/>
</dbReference>
<organism evidence="10 12">
    <name type="scientific">Yarrowia lipolytica</name>
    <name type="common">Candida lipolytica</name>
    <dbReference type="NCBI Taxonomy" id="4952"/>
    <lineage>
        <taxon>Eukaryota</taxon>
        <taxon>Fungi</taxon>
        <taxon>Dikarya</taxon>
        <taxon>Ascomycota</taxon>
        <taxon>Saccharomycotina</taxon>
        <taxon>Dipodascomycetes</taxon>
        <taxon>Dipodascales</taxon>
        <taxon>Dipodascales incertae sedis</taxon>
        <taxon>Yarrowia</taxon>
    </lineage>
</organism>
<keyword evidence="4" id="KW-0396">Initiation factor</keyword>
<dbReference type="EMBL" id="CP017554">
    <property type="protein sequence ID" value="AOW01758.1"/>
    <property type="molecule type" value="Genomic_DNA"/>
</dbReference>
<dbReference type="Gene3D" id="3.90.550.10">
    <property type="entry name" value="Spore Coat Polysaccharide Biosynthesis Protein SpsA, Chain A"/>
    <property type="match status" value="1"/>
</dbReference>
<evidence type="ECO:0000313" key="10">
    <source>
        <dbReference type="EMBL" id="AOW01758.1"/>
    </source>
</evidence>
<evidence type="ECO:0000313" key="13">
    <source>
        <dbReference type="Proteomes" id="UP000256601"/>
    </source>
</evidence>
<dbReference type="InterPro" id="IPR035543">
    <property type="entry name" value="eIF-2B_epsilon_N"/>
</dbReference>
<keyword evidence="5" id="KW-0648">Protein biosynthesis</keyword>
<dbReference type="CDD" id="cd11558">
    <property type="entry name" value="W2_eIF2B_epsilon"/>
    <property type="match status" value="1"/>
</dbReference>